<feature type="transmembrane region" description="Helical" evidence="1">
    <location>
        <begin position="200"/>
        <end position="221"/>
    </location>
</feature>
<keyword evidence="1" id="KW-0472">Membrane</keyword>
<dbReference type="Proteomes" id="UP000183815">
    <property type="component" value="Unassembled WGS sequence"/>
</dbReference>
<dbReference type="EMBL" id="MIYU01000016">
    <property type="protein sequence ID" value="OIR15693.1"/>
    <property type="molecule type" value="Genomic_DNA"/>
</dbReference>
<evidence type="ECO:0000313" key="3">
    <source>
        <dbReference type="Proteomes" id="UP000183815"/>
    </source>
</evidence>
<gene>
    <name evidence="2" type="ORF">BEU04_01995</name>
</gene>
<evidence type="ECO:0000256" key="1">
    <source>
        <dbReference type="SAM" id="Phobius"/>
    </source>
</evidence>
<evidence type="ECO:0000313" key="2">
    <source>
        <dbReference type="EMBL" id="OIR15693.1"/>
    </source>
</evidence>
<accession>A0A1J5THC9</accession>
<proteinExistence type="predicted"/>
<keyword evidence="1" id="KW-0812">Transmembrane</keyword>
<keyword evidence="1" id="KW-1133">Transmembrane helix</keyword>
<feature type="transmembrane region" description="Helical" evidence="1">
    <location>
        <begin position="94"/>
        <end position="118"/>
    </location>
</feature>
<dbReference type="AlphaFoldDB" id="A0A1J5THC9"/>
<feature type="transmembrane region" description="Helical" evidence="1">
    <location>
        <begin position="138"/>
        <end position="159"/>
    </location>
</feature>
<protein>
    <submittedName>
        <fullName evidence="2">Uncharacterized protein</fullName>
    </submittedName>
</protein>
<organism evidence="2 3">
    <name type="scientific">Marine Group III euryarchaeote CG-Bathy1</name>
    <dbReference type="NCBI Taxonomy" id="1889001"/>
    <lineage>
        <taxon>Archaea</taxon>
        <taxon>Methanobacteriati</taxon>
        <taxon>Thermoplasmatota</taxon>
        <taxon>Thermoplasmata</taxon>
        <taxon>Candidatus Thermoprofundales</taxon>
    </lineage>
</organism>
<sequence>MEEELWQKVRTRLFPEDSKTSNKIMTDVDSTEQHIEEKNTEQVEDSVEDYQIDNTSIYATLGNFLNSIDFSVEDLLNQESALYKILQKGIFSGFLHLIFIIFLFGIISSYIFTIPAWFCGMIAGFFAGKKSGDMSRAIVATVLLFSIAYFFFTLSNLGYFPPISDKSDTHAFSISVFEWLLGGVYSFGGISGLVNPSSPLFISSLCFSIFGSYVEIFKIPIKTES</sequence>
<reference evidence="2 3" key="1">
    <citation type="submission" date="2016-08" db="EMBL/GenBank/DDBJ databases">
        <title>New Insights into Marine Group III Euryarchaeota, from dark to light.</title>
        <authorList>
            <person name="Haro-Moreno J.M."/>
            <person name="Rodriguez-Valera F."/>
            <person name="Lopez-Garcia P."/>
            <person name="Moreira D."/>
            <person name="Martin-Cuadrado A.B."/>
        </authorList>
    </citation>
    <scope>NUCLEOTIDE SEQUENCE [LARGE SCALE GENOMIC DNA]</scope>
    <source>
        <strain evidence="2">CG-Bathy1</strain>
    </source>
</reference>
<feature type="transmembrane region" description="Helical" evidence="1">
    <location>
        <begin position="171"/>
        <end position="194"/>
    </location>
</feature>
<comment type="caution">
    <text evidence="2">The sequence shown here is derived from an EMBL/GenBank/DDBJ whole genome shotgun (WGS) entry which is preliminary data.</text>
</comment>
<name>A0A1J5THC9_9ARCH</name>